<evidence type="ECO:0000313" key="1">
    <source>
        <dbReference type="EMBL" id="RCJ37814.1"/>
    </source>
</evidence>
<proteinExistence type="predicted"/>
<name>A0A367RQ63_NOSPU</name>
<comment type="caution">
    <text evidence="1">The sequence shown here is derived from an EMBL/GenBank/DDBJ whole genome shotgun (WGS) entry which is preliminary data.</text>
</comment>
<dbReference type="AlphaFoldDB" id="A0A367RQ63"/>
<gene>
    <name evidence="1" type="ORF">A6769_13080</name>
</gene>
<dbReference type="Proteomes" id="UP000252085">
    <property type="component" value="Unassembled WGS sequence"/>
</dbReference>
<reference evidence="1 2" key="1">
    <citation type="submission" date="2016-04" db="EMBL/GenBank/DDBJ databases">
        <authorList>
            <person name="Evans L.H."/>
            <person name="Alamgir A."/>
            <person name="Owens N."/>
            <person name="Weber N.D."/>
            <person name="Virtaneva K."/>
            <person name="Barbian K."/>
            <person name="Babar A."/>
            <person name="Rosenke K."/>
        </authorList>
    </citation>
    <scope>NUCLEOTIDE SEQUENCE [LARGE SCALE GENOMIC DNA]</scope>
    <source>
        <strain evidence="1">NIES-2108</strain>
    </source>
</reference>
<dbReference type="EMBL" id="LXQE01000136">
    <property type="protein sequence ID" value="RCJ37814.1"/>
    <property type="molecule type" value="Genomic_DNA"/>
</dbReference>
<evidence type="ECO:0000313" key="2">
    <source>
        <dbReference type="Proteomes" id="UP000252085"/>
    </source>
</evidence>
<protein>
    <submittedName>
        <fullName evidence="1">Uncharacterized protein</fullName>
    </submittedName>
</protein>
<organism evidence="1 2">
    <name type="scientific">Nostoc punctiforme NIES-2108</name>
    <dbReference type="NCBI Taxonomy" id="1356359"/>
    <lineage>
        <taxon>Bacteria</taxon>
        <taxon>Bacillati</taxon>
        <taxon>Cyanobacteriota</taxon>
        <taxon>Cyanophyceae</taxon>
        <taxon>Nostocales</taxon>
        <taxon>Nostocaceae</taxon>
        <taxon>Nostoc</taxon>
    </lineage>
</organism>
<sequence>MQIWQHPDLKQRIKFRGITMPNTIFLSNIADAKTGFKRAAMSTAGYAYADAKDEVWSRSVCALIVQLSSTKL</sequence>
<accession>A0A367RQ63</accession>